<dbReference type="EMBL" id="GBXM01065861">
    <property type="protein sequence ID" value="JAH42716.1"/>
    <property type="molecule type" value="Transcribed_RNA"/>
</dbReference>
<dbReference type="AlphaFoldDB" id="A0A0E9SN07"/>
<proteinExistence type="predicted"/>
<sequence>MCRDLSPHSALIGASLASGETRRSNVQGDIEYLSSRSIVDTRVLKVLPYSGAM</sequence>
<accession>A0A0E9SN07</accession>
<reference evidence="1" key="2">
    <citation type="journal article" date="2015" name="Fish Shellfish Immunol.">
        <title>Early steps in the European eel (Anguilla anguilla)-Vibrio vulnificus interaction in the gills: Role of the RtxA13 toxin.</title>
        <authorList>
            <person name="Callol A."/>
            <person name="Pajuelo D."/>
            <person name="Ebbesson L."/>
            <person name="Teles M."/>
            <person name="MacKenzie S."/>
            <person name="Amaro C."/>
        </authorList>
    </citation>
    <scope>NUCLEOTIDE SEQUENCE</scope>
</reference>
<organism evidence="1">
    <name type="scientific">Anguilla anguilla</name>
    <name type="common">European freshwater eel</name>
    <name type="synonym">Muraena anguilla</name>
    <dbReference type="NCBI Taxonomy" id="7936"/>
    <lineage>
        <taxon>Eukaryota</taxon>
        <taxon>Metazoa</taxon>
        <taxon>Chordata</taxon>
        <taxon>Craniata</taxon>
        <taxon>Vertebrata</taxon>
        <taxon>Euteleostomi</taxon>
        <taxon>Actinopterygii</taxon>
        <taxon>Neopterygii</taxon>
        <taxon>Teleostei</taxon>
        <taxon>Anguilliformes</taxon>
        <taxon>Anguillidae</taxon>
        <taxon>Anguilla</taxon>
    </lineage>
</organism>
<name>A0A0E9SN07_ANGAN</name>
<evidence type="ECO:0000313" key="1">
    <source>
        <dbReference type="EMBL" id="JAH42716.1"/>
    </source>
</evidence>
<reference evidence="1" key="1">
    <citation type="submission" date="2014-11" db="EMBL/GenBank/DDBJ databases">
        <authorList>
            <person name="Amaro Gonzalez C."/>
        </authorList>
    </citation>
    <scope>NUCLEOTIDE SEQUENCE</scope>
</reference>
<protein>
    <submittedName>
        <fullName evidence="1">Uncharacterized protein</fullName>
    </submittedName>
</protein>